<dbReference type="RefSeq" id="WP_123846638.1">
    <property type="nucleotide sequence ID" value="NZ_RPDH01000001.1"/>
</dbReference>
<dbReference type="AlphaFoldDB" id="A0A3N4QRC0"/>
<gene>
    <name evidence="1" type="ORF">EGT74_11635</name>
</gene>
<sequence length="138" mass="14773">MNMTAFNTHILRLAAILLTAGLFVSCSKDKPAPPGGGGYPKEVTIEYKVTVLTGGLTVGNIDYVNETGGITMDRDKPLPYSKSFKRTVNQYEYATFTFASSKPGSVKAEILVNGQPMETQTFAGSSGSFAGSVKYIFP</sequence>
<evidence type="ECO:0000313" key="1">
    <source>
        <dbReference type="EMBL" id="RPE14124.1"/>
    </source>
</evidence>
<evidence type="ECO:0000313" key="2">
    <source>
        <dbReference type="Proteomes" id="UP000278351"/>
    </source>
</evidence>
<dbReference type="InterPro" id="IPR038468">
    <property type="entry name" value="MmpS_C"/>
</dbReference>
<dbReference type="Proteomes" id="UP000278351">
    <property type="component" value="Unassembled WGS sequence"/>
</dbReference>
<dbReference type="Gene3D" id="2.60.40.2880">
    <property type="entry name" value="MmpS1-5, C-terminal soluble domain"/>
    <property type="match status" value="1"/>
</dbReference>
<reference evidence="1 2" key="1">
    <citation type="submission" date="2018-11" db="EMBL/GenBank/DDBJ databases">
        <title>Chitinophaga lutea sp.nov., isolate from arsenic contaminated soil.</title>
        <authorList>
            <person name="Zong Y."/>
        </authorList>
    </citation>
    <scope>NUCLEOTIDE SEQUENCE [LARGE SCALE GENOMIC DNA]</scope>
    <source>
        <strain evidence="1 2">ZY74</strain>
    </source>
</reference>
<protein>
    <submittedName>
        <fullName evidence="1">Uncharacterized protein</fullName>
    </submittedName>
</protein>
<keyword evidence="2" id="KW-1185">Reference proteome</keyword>
<proteinExistence type="predicted"/>
<dbReference type="OrthoDB" id="672380at2"/>
<dbReference type="EMBL" id="RPDH01000001">
    <property type="protein sequence ID" value="RPE14124.1"/>
    <property type="molecule type" value="Genomic_DNA"/>
</dbReference>
<name>A0A3N4QRC0_9BACT</name>
<organism evidence="1 2">
    <name type="scientific">Chitinophaga lutea</name>
    <dbReference type="NCBI Taxonomy" id="2488634"/>
    <lineage>
        <taxon>Bacteria</taxon>
        <taxon>Pseudomonadati</taxon>
        <taxon>Bacteroidota</taxon>
        <taxon>Chitinophagia</taxon>
        <taxon>Chitinophagales</taxon>
        <taxon>Chitinophagaceae</taxon>
        <taxon>Chitinophaga</taxon>
    </lineage>
</organism>
<accession>A0A3N4QRC0</accession>
<comment type="caution">
    <text evidence="1">The sequence shown here is derived from an EMBL/GenBank/DDBJ whole genome shotgun (WGS) entry which is preliminary data.</text>
</comment>